<dbReference type="EMBL" id="CAFABK010000056">
    <property type="protein sequence ID" value="CAB4833002.1"/>
    <property type="molecule type" value="Genomic_DNA"/>
</dbReference>
<sequence length="256" mass="27542">MRNAKRSYFTRSLVSLGALAAGGVLCIAPANAATPSGSVPSEVRDYPYCEIIPDTVANGVTTEHVFNTLGFNTCPSDAWSTITEQNIVDAYNAAYGGATSATINGRRHWVMDSIQSNGGTTSSTDTLTVNGVEFGLKALLVIPAGQSAIGTDTYTVSTVQRNTTYVFKAGRKVYELSDPQGNVYVMQSYSTQFGPKITLKNLSKIGPLDNLPKGWHYRARTLKKDLTLTAAGTTQIVNDSFRNTFQINPAAHRKSN</sequence>
<dbReference type="AlphaFoldDB" id="A0A6J7AJI5"/>
<protein>
    <submittedName>
        <fullName evidence="1">Unannotated protein</fullName>
    </submittedName>
</protein>
<name>A0A6J7AJI5_9ZZZZ</name>
<evidence type="ECO:0000313" key="1">
    <source>
        <dbReference type="EMBL" id="CAB4833002.1"/>
    </source>
</evidence>
<gene>
    <name evidence="1" type="ORF">UFOPK3204_01178</name>
</gene>
<reference evidence="1" key="1">
    <citation type="submission" date="2020-05" db="EMBL/GenBank/DDBJ databases">
        <authorList>
            <person name="Chiriac C."/>
            <person name="Salcher M."/>
            <person name="Ghai R."/>
            <person name="Kavagutti S V."/>
        </authorList>
    </citation>
    <scope>NUCLEOTIDE SEQUENCE</scope>
</reference>
<proteinExistence type="predicted"/>
<accession>A0A6J7AJI5</accession>
<organism evidence="1">
    <name type="scientific">freshwater metagenome</name>
    <dbReference type="NCBI Taxonomy" id="449393"/>
    <lineage>
        <taxon>unclassified sequences</taxon>
        <taxon>metagenomes</taxon>
        <taxon>ecological metagenomes</taxon>
    </lineage>
</organism>